<keyword evidence="1" id="KW-1133">Transmembrane helix</keyword>
<dbReference type="Proteomes" id="UP000216113">
    <property type="component" value="Unassembled WGS sequence"/>
</dbReference>
<accession>A0A266LP61</accession>
<dbReference type="RefSeq" id="WP_095030803.1">
    <property type="nucleotide sequence ID" value="NZ_NQKL01000022.1"/>
</dbReference>
<dbReference type="AlphaFoldDB" id="A0A266LP61"/>
<reference evidence="3 4" key="1">
    <citation type="submission" date="2017-08" db="EMBL/GenBank/DDBJ databases">
        <title>Genomic and metabolic characterisation of spoilage-associated Pseudomonas species.</title>
        <authorList>
            <person name="Stanborough T."/>
            <person name="Fegan N."/>
            <person name="Powell S.M."/>
            <person name="Singh T."/>
            <person name="Tamplin M.L."/>
            <person name="Chandry P.S."/>
        </authorList>
    </citation>
    <scope>NUCLEOTIDE SEQUENCE [LARGE SCALE GENOMIC DNA]</scope>
    <source>
        <strain evidence="3 4">F1820</strain>
    </source>
</reference>
<comment type="caution">
    <text evidence="3">The sequence shown here is derived from an EMBL/GenBank/DDBJ whole genome shotgun (WGS) entry which is preliminary data.</text>
</comment>
<organism evidence="3 4">
    <name type="scientific">Pseudomonas fragi</name>
    <dbReference type="NCBI Taxonomy" id="296"/>
    <lineage>
        <taxon>Bacteria</taxon>
        <taxon>Pseudomonadati</taxon>
        <taxon>Pseudomonadota</taxon>
        <taxon>Gammaproteobacteria</taxon>
        <taxon>Pseudomonadales</taxon>
        <taxon>Pseudomonadaceae</taxon>
        <taxon>Pseudomonas</taxon>
    </lineage>
</organism>
<keyword evidence="1" id="KW-0812">Transmembrane</keyword>
<evidence type="ECO:0000256" key="1">
    <source>
        <dbReference type="SAM" id="Phobius"/>
    </source>
</evidence>
<dbReference type="EMBL" id="NQKL01000022">
    <property type="protein sequence ID" value="OZY39829.1"/>
    <property type="molecule type" value="Genomic_DNA"/>
</dbReference>
<proteinExistence type="predicted"/>
<feature type="domain" description="TadE-like" evidence="2">
    <location>
        <begin position="11"/>
        <end position="53"/>
    </location>
</feature>
<gene>
    <name evidence="3" type="ORF">CJF43_21005</name>
</gene>
<evidence type="ECO:0000313" key="4">
    <source>
        <dbReference type="Proteomes" id="UP000216113"/>
    </source>
</evidence>
<sequence length="147" mass="15543">MKTRLGKKQKGAAAIEFALVFVIFFAVLYGVLSYSLPLLLVQSFNNATAEAVRRSMAVDPTAANYGGLVEDLAKSVLNEKLTWVPKAVKGSLVPAATYNPTTKVLTASVTLPATALTSIMPVLKLGTIKVPNLPTNLKAESSAQLVP</sequence>
<keyword evidence="1" id="KW-0472">Membrane</keyword>
<protein>
    <submittedName>
        <fullName evidence="3">Pilus assembly protein TadE</fullName>
    </submittedName>
</protein>
<dbReference type="Pfam" id="PF07811">
    <property type="entry name" value="TadE"/>
    <property type="match status" value="1"/>
</dbReference>
<feature type="transmembrane region" description="Helical" evidence="1">
    <location>
        <begin position="12"/>
        <end position="32"/>
    </location>
</feature>
<evidence type="ECO:0000259" key="2">
    <source>
        <dbReference type="Pfam" id="PF07811"/>
    </source>
</evidence>
<dbReference type="InterPro" id="IPR012495">
    <property type="entry name" value="TadE-like_dom"/>
</dbReference>
<evidence type="ECO:0000313" key="3">
    <source>
        <dbReference type="EMBL" id="OZY39829.1"/>
    </source>
</evidence>
<name>A0A266LP61_PSEFR</name>